<dbReference type="Gene3D" id="1.10.10.2360">
    <property type="match status" value="2"/>
</dbReference>
<comment type="similarity">
    <text evidence="4">Belongs to the nucleoporin GLFG family.</text>
</comment>
<evidence type="ECO:0000256" key="12">
    <source>
        <dbReference type="ARBA" id="ARBA00022813"/>
    </source>
</evidence>
<evidence type="ECO:0000256" key="18">
    <source>
        <dbReference type="ARBA" id="ARBA00023010"/>
    </source>
</evidence>
<keyword evidence="26" id="KW-1185">Reference proteome</keyword>
<dbReference type="InterPro" id="IPR037665">
    <property type="entry name" value="Nucleoporin_S59-like"/>
</dbReference>
<keyword evidence="12" id="KW-0068">Autocatalytic cleavage</keyword>
<evidence type="ECO:0000256" key="11">
    <source>
        <dbReference type="ARBA" id="ARBA00022801"/>
    </source>
</evidence>
<comment type="function">
    <text evidence="22">Plays a role in the nuclear pore complex (NPC) assembly and/or maintenance. NUP98 and NUP96 are involved in the bidirectional transport across the NPC. May anchor NUP153 and TPR to the NPC. In cooperation with DHX9, plays a role in transcription and alternative splicing activation of a subset of genes. Involved in the localization of DHX9 in discrete intranuclear foci (GLFG-body).</text>
</comment>
<dbReference type="GO" id="GO:0034398">
    <property type="term" value="P:telomere tethering at nuclear periphery"/>
    <property type="evidence" value="ECO:0007669"/>
    <property type="project" value="TreeGrafter"/>
</dbReference>
<proteinExistence type="inferred from homology"/>
<evidence type="ECO:0000256" key="6">
    <source>
        <dbReference type="ARBA" id="ARBA00022448"/>
    </source>
</evidence>
<keyword evidence="15" id="KW-0832">Ubl conjugation</keyword>
<evidence type="ECO:0000256" key="16">
    <source>
        <dbReference type="ARBA" id="ARBA00022927"/>
    </source>
</evidence>
<feature type="compositionally biased region" description="Acidic residues" evidence="23">
    <location>
        <begin position="1440"/>
        <end position="1449"/>
    </location>
</feature>
<keyword evidence="19" id="KW-0906">Nuclear pore complex</keyword>
<accession>A0A8J4TF95</accession>
<dbReference type="GO" id="GO:0005654">
    <property type="term" value="C:nucleoplasm"/>
    <property type="evidence" value="ECO:0007669"/>
    <property type="project" value="UniProtKB-SubCell"/>
</dbReference>
<dbReference type="FunFam" id="1.25.40.690:FF:000001">
    <property type="entry name" value="Nuclear pore complex protein Nup98-Nup96"/>
    <property type="match status" value="1"/>
</dbReference>
<dbReference type="Gene3D" id="1.25.40.690">
    <property type="match status" value="1"/>
</dbReference>
<feature type="compositionally biased region" description="Acidic residues" evidence="23">
    <location>
        <begin position="1374"/>
        <end position="1385"/>
    </location>
</feature>
<feature type="region of interest" description="Disordered" evidence="23">
    <location>
        <begin position="1345"/>
        <end position="1386"/>
    </location>
</feature>
<comment type="subcellular location">
    <subcellularLocation>
        <location evidence="2">Nucleus membrane</location>
        <topology evidence="2">Peripheral membrane protein</topology>
        <orientation evidence="2">Nucleoplasmic side</orientation>
    </subcellularLocation>
    <subcellularLocation>
        <location evidence="1">Nucleus</location>
        <location evidence="1">Nuclear pore complex</location>
    </subcellularLocation>
    <subcellularLocation>
        <location evidence="3">Nucleus</location>
        <location evidence="3">Nucleoplasm</location>
    </subcellularLocation>
</comment>
<evidence type="ECO:0000256" key="22">
    <source>
        <dbReference type="ARBA" id="ARBA00059309"/>
    </source>
</evidence>
<dbReference type="GO" id="GO:0006508">
    <property type="term" value="P:proteolysis"/>
    <property type="evidence" value="ECO:0007669"/>
    <property type="project" value="UniProtKB-KW"/>
</dbReference>
<dbReference type="PANTHER" id="PTHR23198:SF6">
    <property type="entry name" value="NUCLEAR PORE COMPLEX PROTEIN NUP98-NUP96"/>
    <property type="match status" value="1"/>
</dbReference>
<dbReference type="FunFam" id="3.30.1610.10:FF:000001">
    <property type="entry name" value="Nuclear pore complex protein Nup98-Nup96"/>
    <property type="match status" value="2"/>
</dbReference>
<dbReference type="GO" id="GO:0044614">
    <property type="term" value="C:nuclear pore cytoplasmic filaments"/>
    <property type="evidence" value="ECO:0007669"/>
    <property type="project" value="TreeGrafter"/>
</dbReference>
<feature type="region of interest" description="Disordered" evidence="23">
    <location>
        <begin position="1429"/>
        <end position="1457"/>
    </location>
</feature>
<evidence type="ECO:0000256" key="9">
    <source>
        <dbReference type="ARBA" id="ARBA00022670"/>
    </source>
</evidence>
<keyword evidence="18" id="KW-0811">Translocation</keyword>
<evidence type="ECO:0000256" key="10">
    <source>
        <dbReference type="ARBA" id="ARBA00022737"/>
    </source>
</evidence>
<keyword evidence="20" id="KW-0472">Membrane</keyword>
<dbReference type="GO" id="GO:0000973">
    <property type="term" value="P:post-transcriptional tethering of RNA polymerase II gene DNA at nuclear periphery"/>
    <property type="evidence" value="ECO:0007669"/>
    <property type="project" value="TreeGrafter"/>
</dbReference>
<reference evidence="25" key="1">
    <citation type="submission" date="2020-07" db="EMBL/GenBank/DDBJ databases">
        <title>Clarias magur genome sequencing, assembly and annotation.</title>
        <authorList>
            <person name="Kushwaha B."/>
            <person name="Kumar R."/>
            <person name="Das P."/>
            <person name="Joshi C.G."/>
            <person name="Kumar D."/>
            <person name="Nagpure N.S."/>
            <person name="Pandey M."/>
            <person name="Agarwal S."/>
            <person name="Srivastava S."/>
            <person name="Singh M."/>
            <person name="Sahoo L."/>
            <person name="Jayasankar P."/>
            <person name="Meher P.K."/>
            <person name="Koringa P.G."/>
            <person name="Iquebal M.A."/>
            <person name="Das S.P."/>
            <person name="Bit A."/>
            <person name="Patnaik S."/>
            <person name="Patel N."/>
            <person name="Shah T.M."/>
            <person name="Hinsu A."/>
            <person name="Jena J.K."/>
        </authorList>
    </citation>
    <scope>NUCLEOTIDE SEQUENCE</scope>
    <source>
        <strain evidence="25">CIFAMagur01</strain>
        <tissue evidence="25">Testis</tissue>
    </source>
</reference>
<evidence type="ECO:0000256" key="15">
    <source>
        <dbReference type="ARBA" id="ARBA00022843"/>
    </source>
</evidence>
<feature type="non-terminal residue" evidence="25">
    <location>
        <position position="1"/>
    </location>
</feature>
<dbReference type="InterPro" id="IPR036903">
    <property type="entry name" value="Nup98_auto-Pept-S59_dom_sf"/>
</dbReference>
<dbReference type="InterPro" id="IPR021967">
    <property type="entry name" value="Nup98_C"/>
</dbReference>
<protein>
    <recommendedName>
        <fullName evidence="5">Nuclear pore complex protein Nup98-Nup96</fullName>
    </recommendedName>
</protein>
<dbReference type="PROSITE" id="PS51434">
    <property type="entry name" value="NUP_C"/>
    <property type="match status" value="2"/>
</dbReference>
<dbReference type="GO" id="GO:0051028">
    <property type="term" value="P:mRNA transport"/>
    <property type="evidence" value="ECO:0007669"/>
    <property type="project" value="UniProtKB-KW"/>
</dbReference>
<keyword evidence="6" id="KW-0813">Transport</keyword>
<evidence type="ECO:0000256" key="3">
    <source>
        <dbReference type="ARBA" id="ARBA00004642"/>
    </source>
</evidence>
<evidence type="ECO:0000256" key="2">
    <source>
        <dbReference type="ARBA" id="ARBA00004620"/>
    </source>
</evidence>
<dbReference type="Gene3D" id="3.30.1610.10">
    <property type="entry name" value="Peptidase S59, nucleoporin"/>
    <property type="match status" value="2"/>
</dbReference>
<evidence type="ECO:0000256" key="5">
    <source>
        <dbReference type="ARBA" id="ARBA00013472"/>
    </source>
</evidence>
<keyword evidence="16" id="KW-0653">Protein transport</keyword>
<keyword evidence="21" id="KW-0539">Nucleus</keyword>
<dbReference type="Pfam" id="PF21240">
    <property type="entry name" value="Nup98_GLEBS"/>
    <property type="match status" value="2"/>
</dbReference>
<evidence type="ECO:0000256" key="8">
    <source>
        <dbReference type="ARBA" id="ARBA00022553"/>
    </source>
</evidence>
<name>A0A8J4TF95_CLAMG</name>
<evidence type="ECO:0000256" key="7">
    <source>
        <dbReference type="ARBA" id="ARBA00022499"/>
    </source>
</evidence>
<keyword evidence="13" id="KW-0509">mRNA transport</keyword>
<evidence type="ECO:0000313" key="26">
    <source>
        <dbReference type="Proteomes" id="UP000727407"/>
    </source>
</evidence>
<evidence type="ECO:0000256" key="21">
    <source>
        <dbReference type="ARBA" id="ARBA00023242"/>
    </source>
</evidence>
<evidence type="ECO:0000256" key="4">
    <source>
        <dbReference type="ARBA" id="ARBA00008926"/>
    </source>
</evidence>
<feature type="compositionally biased region" description="Polar residues" evidence="23">
    <location>
        <begin position="1345"/>
        <end position="1359"/>
    </location>
</feature>
<evidence type="ECO:0000256" key="14">
    <source>
        <dbReference type="ARBA" id="ARBA00022825"/>
    </source>
</evidence>
<evidence type="ECO:0000313" key="25">
    <source>
        <dbReference type="EMBL" id="KAF5896411.1"/>
    </source>
</evidence>
<dbReference type="Pfam" id="PF12110">
    <property type="entry name" value="Nup96"/>
    <property type="match status" value="1"/>
</dbReference>
<evidence type="ECO:0000256" key="1">
    <source>
        <dbReference type="ARBA" id="ARBA00004567"/>
    </source>
</evidence>
<keyword evidence="11" id="KW-0378">Hydrolase</keyword>
<dbReference type="OrthoDB" id="3797628at2759"/>
<dbReference type="PANTHER" id="PTHR23198">
    <property type="entry name" value="NUCLEOPORIN"/>
    <property type="match status" value="1"/>
</dbReference>
<keyword evidence="10" id="KW-0677">Repeat</keyword>
<feature type="compositionally biased region" description="Basic and acidic residues" evidence="23">
    <location>
        <begin position="1255"/>
        <end position="1264"/>
    </location>
</feature>
<dbReference type="InterPro" id="IPR007230">
    <property type="entry name" value="Nup98_auto-Pept-S59_dom"/>
</dbReference>
<dbReference type="GO" id="GO:0006405">
    <property type="term" value="P:RNA export from nucleus"/>
    <property type="evidence" value="ECO:0007669"/>
    <property type="project" value="TreeGrafter"/>
</dbReference>
<evidence type="ECO:0000256" key="23">
    <source>
        <dbReference type="SAM" id="MobiDB-lite"/>
    </source>
</evidence>
<dbReference type="GO" id="GO:0003723">
    <property type="term" value="F:RNA binding"/>
    <property type="evidence" value="ECO:0007669"/>
    <property type="project" value="TreeGrafter"/>
</dbReference>
<comment type="caution">
    <text evidence="25">The sequence shown here is derived from an EMBL/GenBank/DDBJ whole genome shotgun (WGS) entry which is preliminary data.</text>
</comment>
<feature type="domain" description="Peptidase S59" evidence="24">
    <location>
        <begin position="635"/>
        <end position="777"/>
    </location>
</feature>
<keyword evidence="17" id="KW-0007">Acetylation</keyword>
<keyword evidence="7" id="KW-1017">Isopeptide bond</keyword>
<evidence type="ECO:0000256" key="20">
    <source>
        <dbReference type="ARBA" id="ARBA00023136"/>
    </source>
</evidence>
<organism evidence="25 26">
    <name type="scientific">Clarias magur</name>
    <name type="common">Asian catfish</name>
    <name type="synonym">Macropteronotus magur</name>
    <dbReference type="NCBI Taxonomy" id="1594786"/>
    <lineage>
        <taxon>Eukaryota</taxon>
        <taxon>Metazoa</taxon>
        <taxon>Chordata</taxon>
        <taxon>Craniata</taxon>
        <taxon>Vertebrata</taxon>
        <taxon>Euteleostomi</taxon>
        <taxon>Actinopterygii</taxon>
        <taxon>Neopterygii</taxon>
        <taxon>Teleostei</taxon>
        <taxon>Ostariophysi</taxon>
        <taxon>Siluriformes</taxon>
        <taxon>Clariidae</taxon>
        <taxon>Clarias</taxon>
    </lineage>
</organism>
<dbReference type="GO" id="GO:0008236">
    <property type="term" value="F:serine-type peptidase activity"/>
    <property type="evidence" value="ECO:0007669"/>
    <property type="project" value="UniProtKB-KW"/>
</dbReference>
<feature type="domain" description="Peptidase S59" evidence="24">
    <location>
        <begin position="1464"/>
        <end position="1606"/>
    </location>
</feature>
<dbReference type="Pfam" id="PF04096">
    <property type="entry name" value="Nucleoporin2"/>
    <property type="match status" value="2"/>
</dbReference>
<dbReference type="FunFam" id="1.10.10.2360:FF:000001">
    <property type="entry name" value="Nuclear pore complex protein Nup98-Nup96"/>
    <property type="match status" value="2"/>
</dbReference>
<feature type="region of interest" description="Disordered" evidence="23">
    <location>
        <begin position="1"/>
        <end position="23"/>
    </location>
</feature>
<keyword evidence="14" id="KW-0720">Serine protease</keyword>
<sequence length="2537" mass="276604">MANKSFGTPFGAETGGLGTSSTFGQQNADGFGASAFGTTNNSGGLFGATQNKPGGIFVSSTFGQHVTLSTSSAFGFGARSGTSNILFGNTSTEAFGTSASSGGLFGTANTMSNPFGGTPSRIGSSGFTATQTGTTIKFNPPTGSDAVVKSGVMTSINTKHQCITAMKEYENKSLEELRLEDYQAGRKGQSSIGALAIGTPSTATGLFGSSGAGFSFNQAKPSFSSATIGFGTTPGSFGQTSQTNTLFKPFGQATITQNTGSSFSGTNTSSIGFFGNIAASHPRGLFENMSKTSMAMGFGQPDTVFGNNLFFNKPSGFGTTTMSAPSFGTGTGLSGNKPMLTSQRSTNTLEFGDPVPGCSLFGNKPATGTLGTGLRAGQGTGLTSLSGINQIKTVGKPGFNLSALTDSNATTQQEALQQQLFYANYYSPYGDNPLFFNPIYEPKKKEEVKPDDQKTLMTHTHYKLTTRPATPKAFSSWKSHHWDWLEEDEPSFISGPLKPRLNIKKHVLKNINIINLLSSSRDSTTDDSHSPLEYPQDSFSLRANDRETHNAEVKGGAEKYLPISRFYIKPIAKPISHIKPCFLLHNTISELNKGRMGLGPSSEEISLGDKIFKEERDNEVDIQKLFHPAGIVLTRAGYYTIPSMEELGKMLNENGECIVENFTVGRKGYGSVFFPGEVNLTNLNLDEIVHFRRKEVIVYTDDKDKPPVGEALNRRAEVTLDGVWPNDKTTCTQIKSPERLSEMNYEGRLENASRRQGARFLEYRPETGSWVFEVCWCHTFLSMACKRPVRRKKFKMKKMMTAIPAASADGATRNSKEHTHVRSFTSLLNMDTVTKTYAVSIAAQDVQQVIRYSLRGRNGRIWDFIYIWTTDSYCLFPSLAIKYVRGIDGICAFYDTTAFSCSQAGKNGRPPTGSDTMVKSGVTTSINTKHQCITAMKEYENKSLEELRLEDYQAGRKGPSNAGGLFGAAATATPSTATGLFGSSGAGFSFNQAKPSFSSATSGFGTTPGLFGQTQQTNSLFKPFGQATTTQNTGFSFSGTNTMGQANTSSIGLFGNTAASQPGGLFGNTANTSTATGFGTGTGLFGQPNAGFGNNLFGNKPAGFGTTTTSAPSFGTGTGLFGNKPTLTLGTNTNTSSFGFGANTPGCSLFGNKPATGTLGTGLGAGFGAGVGTGPTPLFGNNQNKIGSTLGTVGSFGANSFNTGASTLNFGAPQQPVALTDPNAAAQQAVLQQQLSALSYSPFGDSPLFRNPLSDPKKKEERLKPTNPAAQKALMTPTHYRLTPRPATRVRPKALTSSGSGKSQLFDGLDDDEPSLTNGAFMPRRSIKKLVLKNLNGSSLYSNSVNSEADDLNSPSEYPQNGLRLRADDRETNDIEVEGGGEDDMQVSKFYTNPIAKPIPHTQPSPSLHDTISELNMRRAVSARNGLDLSSEEISLGDDSIQEERDDELDTQRPPHPAGIVLARAGYYTIPSMEELGKMLNENGECIVENFTVGRKGYGSVFFPGEVNLTNLNLDEIVHFRRKEVIVYTDDKDKPPVGEALNRRAEVTLDGVWPNDKTTCTQIKSPQRLSEMNYEGRLENASRRQGARFLEYRPETGSWVFEVAHFSKYGLQDSDEDEEVPPAKTEAKKLKTAIPAGLQQIPLSQQHQQMAPQAQSTAVLELLSRVSELDSDMVDITQEPPAEGVLSEEDDSVLEDDTRMALRSATPAEPEPISASSQIASSLGINPHTLQIMKASLFVGDDDCDLFSEHLPSKLLEEVASPRLLLGKAQARLSVGGLLQSKFTSGGGMFSQLPDVSFGAISQKLTKPSVPESPWPSLSTSIILPPPAPEVTLRTVGARRLGGPVPLDNSVTRGKGRLLMDAALYMGRSFRVGWGPNWTLVHCGNTLSTSSESKDQSKDDMGFNFLPRPVKTRQITDGPFKVHMEQVVGLEPKETAASLAVYHQPLEIGLKHSTISTDDTCPFIQPEKGVNALHDYAKWIVEVLKQAGAGDVILSHWQQVWTLCEALWGRLGDQDLEPVVGGGYREQHARRRTFSRWLSESAAQHIQDEVCQSQTQHHVNAIFSYLTGHCISEACKLAQKNGDHRLSLLLSQTVGSQLCRDLLALQLADWNKMQTDSFIQEERLRIFALLAGKPVWETTDVCINVCSELDWKRCLAVHLWYMLPPTASVADALAKYEVAFQGSEEVGKYACAPLPPYMADLESLDEMEESESNESLYDICFHLLKLYSDKHYSLEQLLDPITMTAEQLDYRLSWHLWNVLQALNYTHLSVSRQSLLHSSYAAQLESAGLWEMAVFVLLHIPDSLLRERAVREILNQHCTLEETEESAEKERFLTDKLFIPMQWIHEAKATRAHRDGDKHSEALHLYRAEHWNPCHRLVIRNLASDCIINDNHEYLKEFLEGLAVPERSVQVQDWETSGRVYLDYIHVIQTLKVIQQMESPGYELERLHTNVTSLCSRIELLPCFKAKDRLAQSEMAKCLANILRVVLSLQQGGEGTPDPRYIPLCHLAPHIGRLPMPEDYALEELRSLTQSYLREYI</sequence>
<dbReference type="GO" id="GO:0031965">
    <property type="term" value="C:nuclear membrane"/>
    <property type="evidence" value="ECO:0007669"/>
    <property type="project" value="UniProtKB-SubCell"/>
</dbReference>
<feature type="region of interest" description="Disordered" evidence="23">
    <location>
        <begin position="1242"/>
        <end position="1312"/>
    </location>
</feature>
<dbReference type="GO" id="GO:0017056">
    <property type="term" value="F:structural constituent of nuclear pore"/>
    <property type="evidence" value="ECO:0007669"/>
    <property type="project" value="InterPro"/>
</dbReference>
<evidence type="ECO:0000256" key="17">
    <source>
        <dbReference type="ARBA" id="ARBA00022990"/>
    </source>
</evidence>
<keyword evidence="8" id="KW-0597">Phosphoprotein</keyword>
<keyword evidence="9" id="KW-0645">Protease</keyword>
<evidence type="ECO:0000259" key="24">
    <source>
        <dbReference type="PROSITE" id="PS51434"/>
    </source>
</evidence>
<dbReference type="EMBL" id="QNUK01000277">
    <property type="protein sequence ID" value="KAF5896411.1"/>
    <property type="molecule type" value="Genomic_DNA"/>
</dbReference>
<evidence type="ECO:0000256" key="13">
    <source>
        <dbReference type="ARBA" id="ARBA00022816"/>
    </source>
</evidence>
<dbReference type="GO" id="GO:0008139">
    <property type="term" value="F:nuclear localization sequence binding"/>
    <property type="evidence" value="ECO:0007669"/>
    <property type="project" value="TreeGrafter"/>
</dbReference>
<gene>
    <name evidence="25" type="primary">nup98</name>
    <name evidence="25" type="ORF">DAT39_013872</name>
</gene>
<evidence type="ECO:0000256" key="19">
    <source>
        <dbReference type="ARBA" id="ARBA00023132"/>
    </source>
</evidence>
<dbReference type="SUPFAM" id="SSF82215">
    <property type="entry name" value="C-terminal autoproteolytic domain of nucleoporin nup98"/>
    <property type="match status" value="2"/>
</dbReference>
<dbReference type="Proteomes" id="UP000727407">
    <property type="component" value="Unassembled WGS sequence"/>
</dbReference>
<dbReference type="GO" id="GO:0006606">
    <property type="term" value="P:protein import into nucleus"/>
    <property type="evidence" value="ECO:0007669"/>
    <property type="project" value="TreeGrafter"/>
</dbReference>